<dbReference type="SUPFAM" id="SSF49899">
    <property type="entry name" value="Concanavalin A-like lectins/glucanases"/>
    <property type="match status" value="1"/>
</dbReference>
<feature type="compositionally biased region" description="Basic and acidic residues" evidence="2">
    <location>
        <begin position="109"/>
        <end position="122"/>
    </location>
</feature>
<dbReference type="InterPro" id="IPR043136">
    <property type="entry name" value="B30.2/SPRY_sf"/>
</dbReference>
<feature type="compositionally biased region" description="Low complexity" evidence="2">
    <location>
        <begin position="123"/>
        <end position="137"/>
    </location>
</feature>
<keyword evidence="6" id="KW-1185">Reference proteome</keyword>
<dbReference type="SMART" id="SM00757">
    <property type="entry name" value="CRA"/>
    <property type="match status" value="1"/>
</dbReference>
<evidence type="ECO:0000256" key="2">
    <source>
        <dbReference type="SAM" id="MobiDB-lite"/>
    </source>
</evidence>
<dbReference type="InterPro" id="IPR035782">
    <property type="entry name" value="SPRY_RanBP9/10"/>
</dbReference>
<dbReference type="InterPro" id="IPR013144">
    <property type="entry name" value="CRA_dom"/>
</dbReference>
<dbReference type="SMART" id="SM00449">
    <property type="entry name" value="SPRY"/>
    <property type="match status" value="1"/>
</dbReference>
<evidence type="ECO:0000313" key="5">
    <source>
        <dbReference type="EMBL" id="KAJ4330766.1"/>
    </source>
</evidence>
<dbReference type="CDD" id="cd12909">
    <property type="entry name" value="SPRY_RanBP9_10"/>
    <property type="match status" value="1"/>
</dbReference>
<dbReference type="InterPro" id="IPR050618">
    <property type="entry name" value="Ubq-SigPath_Reg"/>
</dbReference>
<evidence type="ECO:0000259" key="3">
    <source>
        <dbReference type="PROSITE" id="PS50188"/>
    </source>
</evidence>
<evidence type="ECO:0000256" key="1">
    <source>
        <dbReference type="ARBA" id="ARBA00002343"/>
    </source>
</evidence>
<evidence type="ECO:0000259" key="4">
    <source>
        <dbReference type="PROSITE" id="PS50897"/>
    </source>
</evidence>
<comment type="caution">
    <text evidence="5">The sequence shown here is derived from an EMBL/GenBank/DDBJ whole genome shotgun (WGS) entry which is preliminary data.</text>
</comment>
<sequence length="658" mass="72216">MRRSSYAAALAGNTGSSPANTAPTRSGAFSHLVNSSTPHTISQHRHSRSIDADGHHNSMSTSWGRGGVLPSYSSQTGHWQGLGGGVQDIPPFFVPSYLRGSKHAEKLQEAHKAKVAAQREFRSTQSSNAGSLSTSSSSVNLHKLAGSHRGLTHEVIERAPVFVDEPVSPWPTKWSESDKFAQLDIEDGGRQAKFSGSQKTHDEAASVRADCPMPRQCGIYYYEVTVVSKGKDGRMIGVGFSGPKVALSRIPGWEPDSFAYHGDDGQIFNNTTSGKNYGPKFGTLDVIGCGINFRTNTAFFTKNGHILGTAFWDLKPNMPYYPTIGMKKPGETLRANFGQEPFAFDIDKMVQDEKAAIQENINRTSFTPSAASAPDETQFIHRLISQYLAHDGYVETAQAFAEEIVDEARALANDDDATIPYEEAVEDMDALNRQKIRAAILEGDIDKALKHTQAYYPSVLRDNENIYFKLRCRKFIEMIRDCNELTTQCQSTHTSKHPASNPNKRNSTATDEYDFQMELDEQFGVNNPTPSLDDIDDDDLDDKQAKLQQLTANTIAYGQELGAEFANDPRREVKQALKDTFALIAYENAKESSLAPLLEIDGRVPVAEELNSAILVSLGKSSSAAIERLVQQTEALVGELAEEGGAGAFVNVRKDFLQ</sequence>
<dbReference type="InterPro" id="IPR001870">
    <property type="entry name" value="B30.2/SPRY"/>
</dbReference>
<dbReference type="InterPro" id="IPR006594">
    <property type="entry name" value="LisH"/>
</dbReference>
<dbReference type="EMBL" id="JAPEUV010000178">
    <property type="protein sequence ID" value="KAJ4330766.1"/>
    <property type="molecule type" value="Genomic_DNA"/>
</dbReference>
<accession>A0A9W9BUW9</accession>
<feature type="compositionally biased region" description="Polar residues" evidence="2">
    <location>
        <begin position="32"/>
        <end position="41"/>
    </location>
</feature>
<dbReference type="Pfam" id="PF10607">
    <property type="entry name" value="CTLH"/>
    <property type="match status" value="1"/>
</dbReference>
<dbReference type="InterPro" id="IPR006595">
    <property type="entry name" value="CTLH_C"/>
</dbReference>
<dbReference type="Gene3D" id="2.60.120.920">
    <property type="match status" value="1"/>
</dbReference>
<dbReference type="InterPro" id="IPR013320">
    <property type="entry name" value="ConA-like_dom_sf"/>
</dbReference>
<protein>
    <recommendedName>
        <fullName evidence="7">Protein SSH4</fullName>
    </recommendedName>
</protein>
<feature type="domain" description="B30.2/SPRY" evidence="3">
    <location>
        <begin position="152"/>
        <end position="342"/>
    </location>
</feature>
<dbReference type="SMART" id="SM00668">
    <property type="entry name" value="CTLH"/>
    <property type="match status" value="1"/>
</dbReference>
<feature type="region of interest" description="Disordered" evidence="2">
    <location>
        <begin position="1"/>
        <end position="62"/>
    </location>
</feature>
<feature type="domain" description="CTLH" evidence="4">
    <location>
        <begin position="429"/>
        <end position="486"/>
    </location>
</feature>
<name>A0A9W9BUW9_9PLEO</name>
<comment type="function">
    <text evidence="1">Involved in the proteasome-dependent degradation of fructose-1,6-bisphosphatase.</text>
</comment>
<dbReference type="PROSITE" id="PS50897">
    <property type="entry name" value="CTLH"/>
    <property type="match status" value="1"/>
</dbReference>
<dbReference type="PROSITE" id="PS50896">
    <property type="entry name" value="LISH"/>
    <property type="match status" value="1"/>
</dbReference>
<feature type="compositionally biased region" description="Polar residues" evidence="2">
    <location>
        <begin position="13"/>
        <end position="24"/>
    </location>
</feature>
<dbReference type="Proteomes" id="UP001140562">
    <property type="component" value="Unassembled WGS sequence"/>
</dbReference>
<dbReference type="Pfam" id="PF00622">
    <property type="entry name" value="SPRY"/>
    <property type="match status" value="1"/>
</dbReference>
<feature type="region of interest" description="Disordered" evidence="2">
    <location>
        <begin position="109"/>
        <end position="137"/>
    </location>
</feature>
<dbReference type="OrthoDB" id="25503at2759"/>
<gene>
    <name evidence="5" type="ORF">N0V87_009701</name>
</gene>
<evidence type="ECO:0008006" key="7">
    <source>
        <dbReference type="Google" id="ProtNLM"/>
    </source>
</evidence>
<organism evidence="5 6">
    <name type="scientific">Didymella glomerata</name>
    <dbReference type="NCBI Taxonomy" id="749621"/>
    <lineage>
        <taxon>Eukaryota</taxon>
        <taxon>Fungi</taxon>
        <taxon>Dikarya</taxon>
        <taxon>Ascomycota</taxon>
        <taxon>Pezizomycotina</taxon>
        <taxon>Dothideomycetes</taxon>
        <taxon>Pleosporomycetidae</taxon>
        <taxon>Pleosporales</taxon>
        <taxon>Pleosporineae</taxon>
        <taxon>Didymellaceae</taxon>
        <taxon>Didymella</taxon>
    </lineage>
</organism>
<dbReference type="AlphaFoldDB" id="A0A9W9BUW9"/>
<dbReference type="PROSITE" id="PS50188">
    <property type="entry name" value="B302_SPRY"/>
    <property type="match status" value="1"/>
</dbReference>
<reference evidence="5" key="1">
    <citation type="submission" date="2022-10" db="EMBL/GenBank/DDBJ databases">
        <title>Tapping the CABI collections for fungal endophytes: first genome assemblies for Collariella, Neodidymelliopsis, Ascochyta clinopodiicola, Didymella pomorum, Didymosphaeria variabile, Neocosmospora piperis and Neocucurbitaria cava.</title>
        <authorList>
            <person name="Hill R."/>
        </authorList>
    </citation>
    <scope>NUCLEOTIDE SEQUENCE</scope>
    <source>
        <strain evidence="5">IMI 360193</strain>
    </source>
</reference>
<dbReference type="InterPro" id="IPR003877">
    <property type="entry name" value="SPRY_dom"/>
</dbReference>
<proteinExistence type="predicted"/>
<dbReference type="InterPro" id="IPR024964">
    <property type="entry name" value="CTLH/CRA"/>
</dbReference>
<evidence type="ECO:0000313" key="6">
    <source>
        <dbReference type="Proteomes" id="UP001140562"/>
    </source>
</evidence>
<dbReference type="PANTHER" id="PTHR12864">
    <property type="entry name" value="RAN BINDING PROTEIN 9-RELATED"/>
    <property type="match status" value="1"/>
</dbReference>